<dbReference type="OrthoDB" id="288590at2759"/>
<keyword evidence="2" id="KW-0560">Oxidoreductase</keyword>
<dbReference type="GO" id="GO:0044283">
    <property type="term" value="P:small molecule biosynthetic process"/>
    <property type="evidence" value="ECO:0007669"/>
    <property type="project" value="UniProtKB-ARBA"/>
</dbReference>
<proteinExistence type="inferred from homology"/>
<dbReference type="PRINTS" id="PR00682">
    <property type="entry name" value="IPNSYNTHASE"/>
</dbReference>
<keyword evidence="2" id="KW-0479">Metal-binding</keyword>
<dbReference type="Pfam" id="PF03171">
    <property type="entry name" value="2OG-FeII_Oxy"/>
    <property type="match status" value="1"/>
</dbReference>
<sequence length="402" mass="44923">MVDGHGQFKLSRTAASDRVEVMVGSAGVINDRLQLSQGITRDISGGIGGQFTIIPTIDLSALIDPSATPEDKTRLTAEVREACTRVGFFVIKNHGIDWNIVEAAFDGIKEFFDLPMEKKMEVHQSKSDSYQGYEQPYYTNVDRLKKGDLKESYTTGYDPHTDPLGVGDAMPELLRRHNLWPNPKDAPIVKPALEAYRAACLDLMRKLIRIMAVAIGEKEDFFDKKITYPIAGIRALYYPPQENAGEEETGLGAHTDVQLMTMIAQKPYDIQALQVLNASGQWISPKLEPKTFVVNLSDMMGRLTNDTFLSTVDRVCNTDPRGRYSMPFFFGLNNDELTPTLPQFVTAENPLRECYDGGMTGYEHYNMRMQRAHHKHPSAVNKVELGLPKGMTKIDGVIVEGL</sequence>
<keyword evidence="2" id="KW-0408">Iron</keyword>
<dbReference type="Pfam" id="PF14226">
    <property type="entry name" value="DIOX_N"/>
    <property type="match status" value="1"/>
</dbReference>
<accession>A0A8H8BVJ7</accession>
<dbReference type="InterPro" id="IPR026992">
    <property type="entry name" value="DIOX_N"/>
</dbReference>
<dbReference type="SUPFAM" id="SSF51197">
    <property type="entry name" value="Clavaminate synthase-like"/>
    <property type="match status" value="1"/>
</dbReference>
<dbReference type="AlphaFoldDB" id="A0A8H8BVJ7"/>
<dbReference type="InterPro" id="IPR044861">
    <property type="entry name" value="IPNS-like_FE2OG_OXY"/>
</dbReference>
<evidence type="ECO:0000256" key="1">
    <source>
        <dbReference type="ARBA" id="ARBA00008056"/>
    </source>
</evidence>
<dbReference type="InterPro" id="IPR050231">
    <property type="entry name" value="Iron_ascorbate_oxido_reductase"/>
</dbReference>
<dbReference type="InterPro" id="IPR027443">
    <property type="entry name" value="IPNS-like_sf"/>
</dbReference>
<reference evidence="4" key="1">
    <citation type="submission" date="2021-02" db="EMBL/GenBank/DDBJ databases">
        <title>Genome sequence Cadophora malorum strain M34.</title>
        <authorList>
            <person name="Stefanovic E."/>
            <person name="Vu D."/>
            <person name="Scully C."/>
            <person name="Dijksterhuis J."/>
            <person name="Roader J."/>
            <person name="Houbraken J."/>
        </authorList>
    </citation>
    <scope>NUCLEOTIDE SEQUENCE</scope>
    <source>
        <strain evidence="4">M34</strain>
    </source>
</reference>
<dbReference type="EMBL" id="JAFJYH010000012">
    <property type="protein sequence ID" value="KAG4425243.1"/>
    <property type="molecule type" value="Genomic_DNA"/>
</dbReference>
<evidence type="ECO:0000313" key="5">
    <source>
        <dbReference type="Proteomes" id="UP000664132"/>
    </source>
</evidence>
<gene>
    <name evidence="4" type="ORF">IFR04_001610</name>
</gene>
<feature type="domain" description="Fe2OG dioxygenase" evidence="3">
    <location>
        <begin position="229"/>
        <end position="332"/>
    </location>
</feature>
<evidence type="ECO:0000256" key="2">
    <source>
        <dbReference type="RuleBase" id="RU003682"/>
    </source>
</evidence>
<dbReference type="InterPro" id="IPR005123">
    <property type="entry name" value="Oxoglu/Fe-dep_dioxygenase_dom"/>
</dbReference>
<name>A0A8H8BVJ7_9HELO</name>
<dbReference type="Proteomes" id="UP000664132">
    <property type="component" value="Unassembled WGS sequence"/>
</dbReference>
<comment type="caution">
    <text evidence="4">The sequence shown here is derived from an EMBL/GenBank/DDBJ whole genome shotgun (WGS) entry which is preliminary data.</text>
</comment>
<dbReference type="PANTHER" id="PTHR47990">
    <property type="entry name" value="2-OXOGLUTARATE (2OG) AND FE(II)-DEPENDENT OXYGENASE SUPERFAMILY PROTEIN-RELATED"/>
    <property type="match status" value="1"/>
</dbReference>
<comment type="similarity">
    <text evidence="1 2">Belongs to the iron/ascorbate-dependent oxidoreductase family.</text>
</comment>
<dbReference type="Gene3D" id="2.60.120.330">
    <property type="entry name" value="B-lactam Antibiotic, Isopenicillin N Synthase, Chain"/>
    <property type="match status" value="1"/>
</dbReference>
<keyword evidence="5" id="KW-1185">Reference proteome</keyword>
<organism evidence="4 5">
    <name type="scientific">Cadophora malorum</name>
    <dbReference type="NCBI Taxonomy" id="108018"/>
    <lineage>
        <taxon>Eukaryota</taxon>
        <taxon>Fungi</taxon>
        <taxon>Dikarya</taxon>
        <taxon>Ascomycota</taxon>
        <taxon>Pezizomycotina</taxon>
        <taxon>Leotiomycetes</taxon>
        <taxon>Helotiales</taxon>
        <taxon>Ploettnerulaceae</taxon>
        <taxon>Cadophora</taxon>
    </lineage>
</organism>
<dbReference type="GO" id="GO:0016491">
    <property type="term" value="F:oxidoreductase activity"/>
    <property type="evidence" value="ECO:0007669"/>
    <property type="project" value="UniProtKB-KW"/>
</dbReference>
<dbReference type="GO" id="GO:0046872">
    <property type="term" value="F:metal ion binding"/>
    <property type="evidence" value="ECO:0007669"/>
    <property type="project" value="UniProtKB-KW"/>
</dbReference>
<evidence type="ECO:0000313" key="4">
    <source>
        <dbReference type="EMBL" id="KAG4425243.1"/>
    </source>
</evidence>
<dbReference type="PROSITE" id="PS51471">
    <property type="entry name" value="FE2OG_OXY"/>
    <property type="match status" value="1"/>
</dbReference>
<protein>
    <recommendedName>
        <fullName evidence="3">Fe2OG dioxygenase domain-containing protein</fullName>
    </recommendedName>
</protein>
<evidence type="ECO:0000259" key="3">
    <source>
        <dbReference type="PROSITE" id="PS51471"/>
    </source>
</evidence>